<evidence type="ECO:0000313" key="1">
    <source>
        <dbReference type="EMBL" id="KAK1321375.1"/>
    </source>
</evidence>
<dbReference type="EMBL" id="JAUJYO010000003">
    <property type="protein sequence ID" value="KAK1321375.1"/>
    <property type="molecule type" value="Genomic_DNA"/>
</dbReference>
<protein>
    <submittedName>
        <fullName evidence="1">Uncharacterized protein</fullName>
    </submittedName>
</protein>
<dbReference type="Proteomes" id="UP001180020">
    <property type="component" value="Unassembled WGS sequence"/>
</dbReference>
<sequence>MVMNHGCQRFRRVYQPRSVCPLATVVKCGRPKARRAKSRGWLVLECNFIRGGTPLPETSVAQQRSK</sequence>
<comment type="caution">
    <text evidence="1">The sequence shown here is derived from an EMBL/GenBank/DDBJ whole genome shotgun (WGS) entry which is preliminary data.</text>
</comment>
<accession>A0AAV9F944</accession>
<proteinExistence type="predicted"/>
<reference evidence="1" key="1">
    <citation type="journal article" date="2023" name="Nat. Commun.">
        <title>Diploid and tetraploid genomes of Acorus and the evolution of monocots.</title>
        <authorList>
            <person name="Ma L."/>
            <person name="Liu K.W."/>
            <person name="Li Z."/>
            <person name="Hsiao Y.Y."/>
            <person name="Qi Y."/>
            <person name="Fu T."/>
            <person name="Tang G.D."/>
            <person name="Zhang D."/>
            <person name="Sun W.H."/>
            <person name="Liu D.K."/>
            <person name="Li Y."/>
            <person name="Chen G.Z."/>
            <person name="Liu X.D."/>
            <person name="Liao X.Y."/>
            <person name="Jiang Y.T."/>
            <person name="Yu X."/>
            <person name="Hao Y."/>
            <person name="Huang J."/>
            <person name="Zhao X.W."/>
            <person name="Ke S."/>
            <person name="Chen Y.Y."/>
            <person name="Wu W.L."/>
            <person name="Hsu J.L."/>
            <person name="Lin Y.F."/>
            <person name="Huang M.D."/>
            <person name="Li C.Y."/>
            <person name="Huang L."/>
            <person name="Wang Z.W."/>
            <person name="Zhao X."/>
            <person name="Zhong W.Y."/>
            <person name="Peng D.H."/>
            <person name="Ahmad S."/>
            <person name="Lan S."/>
            <person name="Zhang J.S."/>
            <person name="Tsai W.C."/>
            <person name="Van de Peer Y."/>
            <person name="Liu Z.J."/>
        </authorList>
    </citation>
    <scope>NUCLEOTIDE SEQUENCE</scope>
    <source>
        <strain evidence="1">CP</strain>
    </source>
</reference>
<dbReference type="AlphaFoldDB" id="A0AAV9F944"/>
<evidence type="ECO:0000313" key="2">
    <source>
        <dbReference type="Proteomes" id="UP001180020"/>
    </source>
</evidence>
<reference evidence="1" key="2">
    <citation type="submission" date="2023-06" db="EMBL/GenBank/DDBJ databases">
        <authorList>
            <person name="Ma L."/>
            <person name="Liu K.-W."/>
            <person name="Li Z."/>
            <person name="Hsiao Y.-Y."/>
            <person name="Qi Y."/>
            <person name="Fu T."/>
            <person name="Tang G."/>
            <person name="Zhang D."/>
            <person name="Sun W.-H."/>
            <person name="Liu D.-K."/>
            <person name="Li Y."/>
            <person name="Chen G.-Z."/>
            <person name="Liu X.-D."/>
            <person name="Liao X.-Y."/>
            <person name="Jiang Y.-T."/>
            <person name="Yu X."/>
            <person name="Hao Y."/>
            <person name="Huang J."/>
            <person name="Zhao X.-W."/>
            <person name="Ke S."/>
            <person name="Chen Y.-Y."/>
            <person name="Wu W.-L."/>
            <person name="Hsu J.-L."/>
            <person name="Lin Y.-F."/>
            <person name="Huang M.-D."/>
            <person name="Li C.-Y."/>
            <person name="Huang L."/>
            <person name="Wang Z.-W."/>
            <person name="Zhao X."/>
            <person name="Zhong W.-Y."/>
            <person name="Peng D.-H."/>
            <person name="Ahmad S."/>
            <person name="Lan S."/>
            <person name="Zhang J.-S."/>
            <person name="Tsai W.-C."/>
            <person name="Van De Peer Y."/>
            <person name="Liu Z.-J."/>
        </authorList>
    </citation>
    <scope>NUCLEOTIDE SEQUENCE</scope>
    <source>
        <strain evidence="1">CP</strain>
        <tissue evidence="1">Leaves</tissue>
    </source>
</reference>
<keyword evidence="2" id="KW-1185">Reference proteome</keyword>
<name>A0AAV9F944_ACOCL</name>
<gene>
    <name evidence="1" type="ORF">QJS10_CPA03g00665</name>
</gene>
<organism evidence="1 2">
    <name type="scientific">Acorus calamus</name>
    <name type="common">Sweet flag</name>
    <dbReference type="NCBI Taxonomy" id="4465"/>
    <lineage>
        <taxon>Eukaryota</taxon>
        <taxon>Viridiplantae</taxon>
        <taxon>Streptophyta</taxon>
        <taxon>Embryophyta</taxon>
        <taxon>Tracheophyta</taxon>
        <taxon>Spermatophyta</taxon>
        <taxon>Magnoliopsida</taxon>
        <taxon>Liliopsida</taxon>
        <taxon>Acoraceae</taxon>
        <taxon>Acorus</taxon>
    </lineage>
</organism>